<dbReference type="EMBL" id="JASBWR010000055">
    <property type="protein sequence ID" value="KAJ9101944.1"/>
    <property type="molecule type" value="Genomic_DNA"/>
</dbReference>
<proteinExistence type="predicted"/>
<protein>
    <submittedName>
        <fullName evidence="1">Uncharacterized protein</fullName>
    </submittedName>
</protein>
<keyword evidence="2" id="KW-1185">Reference proteome</keyword>
<reference evidence="1" key="1">
    <citation type="submission" date="2023-04" db="EMBL/GenBank/DDBJ databases">
        <title>Draft Genome sequencing of Naganishia species isolated from polar environments using Oxford Nanopore Technology.</title>
        <authorList>
            <person name="Leo P."/>
            <person name="Venkateswaran K."/>
        </authorList>
    </citation>
    <scope>NUCLEOTIDE SEQUENCE</scope>
    <source>
        <strain evidence="1">MNA-CCFEE 5261</strain>
    </source>
</reference>
<gene>
    <name evidence="1" type="ORF">QFC19_005025</name>
</gene>
<comment type="caution">
    <text evidence="1">The sequence shown here is derived from an EMBL/GenBank/DDBJ whole genome shotgun (WGS) entry which is preliminary data.</text>
</comment>
<dbReference type="Proteomes" id="UP001241377">
    <property type="component" value="Unassembled WGS sequence"/>
</dbReference>
<organism evidence="1 2">
    <name type="scientific">Naganishia cerealis</name>
    <dbReference type="NCBI Taxonomy" id="610337"/>
    <lineage>
        <taxon>Eukaryota</taxon>
        <taxon>Fungi</taxon>
        <taxon>Dikarya</taxon>
        <taxon>Basidiomycota</taxon>
        <taxon>Agaricomycotina</taxon>
        <taxon>Tremellomycetes</taxon>
        <taxon>Filobasidiales</taxon>
        <taxon>Filobasidiaceae</taxon>
        <taxon>Naganishia</taxon>
    </lineage>
</organism>
<evidence type="ECO:0000313" key="1">
    <source>
        <dbReference type="EMBL" id="KAJ9101944.1"/>
    </source>
</evidence>
<sequence>MFRPVPTSIALTRRLPTSAPIRVGAVLRARHFTASRRVANEQHRRERKQSFAGRLAAAWRDTPTKWYPIPIALGAAVLVAVQYRKSSPRISTVNDRIEVTGDGERGANVQVKSSGPWQVRVLGALPLRSLSQLWGYLNGLVLPVWFRPFGFKLYAKIFGCNLEECEEQDLTKYQSLGEFFYRTLKPGLRPIDTSAQLVSPADGTVLHFGEISGERVEQVKGMTYSLHALLGTSGKSVNQPDHLEFDQEEGRTVDGESFMVPAAYIRTLIPFYRLDEKFAEINDISYSLPSLLGSSEKQIQVKEQSERGDAHAGITPHTGPVEDVSVDQDPPERMTHDAQVMVSLGTEAAFSEETGDISAEQQQQQSSSERGHKGKGLPKLKQGHKLFFMVVYLAPGDYHRFHSPTSWVVERRRHFTGDLFSVSPYIANRLKDLFVLNERVALLGRWRYGFFSMVPVGATNVGSIKINFDQNLRTNERHPQHPPQTFTEAVYAKASAFLHGQPLTAGEEMGGFMLGSTIVMVFEAPQDFKFVTRAGAKVKVGEALGKLEEPSAS</sequence>
<accession>A0ACC2VS43</accession>
<name>A0ACC2VS43_9TREE</name>
<evidence type="ECO:0000313" key="2">
    <source>
        <dbReference type="Proteomes" id="UP001241377"/>
    </source>
</evidence>